<dbReference type="InterPro" id="IPR009057">
    <property type="entry name" value="Homeodomain-like_sf"/>
</dbReference>
<dbReference type="EMBL" id="CABPRZ010000006">
    <property type="protein sequence ID" value="VVD94367.1"/>
    <property type="molecule type" value="Genomic_DNA"/>
</dbReference>
<keyword evidence="2" id="KW-0238">DNA-binding</keyword>
<dbReference type="AlphaFoldDB" id="A0A5E4U2N0"/>
<reference evidence="5 6" key="1">
    <citation type="submission" date="2019-08" db="EMBL/GenBank/DDBJ databases">
        <authorList>
            <person name="Peeters C."/>
        </authorList>
    </citation>
    <scope>NUCLEOTIDE SEQUENCE [LARGE SCALE GENOMIC DNA]</scope>
    <source>
        <strain evidence="5 6">LMG 30175</strain>
    </source>
</reference>
<evidence type="ECO:0000256" key="2">
    <source>
        <dbReference type="ARBA" id="ARBA00023125"/>
    </source>
</evidence>
<evidence type="ECO:0000259" key="4">
    <source>
        <dbReference type="PROSITE" id="PS01124"/>
    </source>
</evidence>
<evidence type="ECO:0000256" key="3">
    <source>
        <dbReference type="ARBA" id="ARBA00023163"/>
    </source>
</evidence>
<dbReference type="Gene3D" id="1.10.10.60">
    <property type="entry name" value="Homeodomain-like"/>
    <property type="match status" value="1"/>
</dbReference>
<dbReference type="Pfam" id="PF12833">
    <property type="entry name" value="HTH_18"/>
    <property type="match status" value="1"/>
</dbReference>
<dbReference type="SMART" id="SM00342">
    <property type="entry name" value="HTH_ARAC"/>
    <property type="match status" value="1"/>
</dbReference>
<name>A0A5E4U2N0_9BURK</name>
<organism evidence="5 6">
    <name type="scientific">Pandoraea terrae</name>
    <dbReference type="NCBI Taxonomy" id="1537710"/>
    <lineage>
        <taxon>Bacteria</taxon>
        <taxon>Pseudomonadati</taxon>
        <taxon>Pseudomonadota</taxon>
        <taxon>Betaproteobacteria</taxon>
        <taxon>Burkholderiales</taxon>
        <taxon>Burkholderiaceae</taxon>
        <taxon>Pandoraea</taxon>
    </lineage>
</organism>
<dbReference type="GO" id="GO:0003700">
    <property type="term" value="F:DNA-binding transcription factor activity"/>
    <property type="evidence" value="ECO:0007669"/>
    <property type="project" value="InterPro"/>
</dbReference>
<accession>A0A5E4U2N0</accession>
<sequence>MQAMAVPPVKTVPICFLRSAVRHAAARGDDVQALLRAIEIDPALLEDDNARVPLTRYAALHVAAARAMNDESLGYAALPSKVGTWQMACLSSVHPGPIGHALGRMCKFYRVLERGLSPQLVVEGDDALIEIVGPDSDPLRDLYAYEMTFVVMWRFVSWLLKRPLQLISVTLPHDAPHHLAEYRWMFPGAEVSFRKPRAALRFDRSILDLPVRRDERELHQLLLNDVGEILVGMTDTATWADRIRTLLTSKLPWLPEFEQVAAQFSIHPQTLRRRLAHEGLAFSTIKDQVRCEAAKYYLEKQALSIEEVAYRSGFSEASSLIRAFHRWTGMTPCTYAQSQRTRSVSAQQGALAAAARAAPNTVSAAFLTG</sequence>
<proteinExistence type="predicted"/>
<dbReference type="Proteomes" id="UP000414233">
    <property type="component" value="Unassembled WGS sequence"/>
</dbReference>
<dbReference type="GO" id="GO:0005829">
    <property type="term" value="C:cytosol"/>
    <property type="evidence" value="ECO:0007669"/>
    <property type="project" value="TreeGrafter"/>
</dbReference>
<dbReference type="InterPro" id="IPR032687">
    <property type="entry name" value="AraC-type_N"/>
</dbReference>
<evidence type="ECO:0000313" key="6">
    <source>
        <dbReference type="Proteomes" id="UP000414233"/>
    </source>
</evidence>
<dbReference type="SUPFAM" id="SSF46689">
    <property type="entry name" value="Homeodomain-like"/>
    <property type="match status" value="1"/>
</dbReference>
<feature type="domain" description="HTH araC/xylS-type" evidence="4">
    <location>
        <begin position="241"/>
        <end position="338"/>
    </location>
</feature>
<evidence type="ECO:0000313" key="5">
    <source>
        <dbReference type="EMBL" id="VVD94367.1"/>
    </source>
</evidence>
<dbReference type="GO" id="GO:0000976">
    <property type="term" value="F:transcription cis-regulatory region binding"/>
    <property type="evidence" value="ECO:0007669"/>
    <property type="project" value="TreeGrafter"/>
</dbReference>
<keyword evidence="1" id="KW-0805">Transcription regulation</keyword>
<evidence type="ECO:0000256" key="1">
    <source>
        <dbReference type="ARBA" id="ARBA00023015"/>
    </source>
</evidence>
<keyword evidence="3" id="KW-0804">Transcription</keyword>
<dbReference type="PROSITE" id="PS01124">
    <property type="entry name" value="HTH_ARAC_FAMILY_2"/>
    <property type="match status" value="1"/>
</dbReference>
<dbReference type="InterPro" id="IPR018060">
    <property type="entry name" value="HTH_AraC"/>
</dbReference>
<protein>
    <submittedName>
        <fullName evidence="5">AraC family transcriptional regulator</fullName>
    </submittedName>
</protein>
<dbReference type="Pfam" id="PF12625">
    <property type="entry name" value="Arabinose_bd"/>
    <property type="match status" value="1"/>
</dbReference>
<gene>
    <name evidence="5" type="ORF">PTE30175_01723</name>
</gene>
<dbReference type="PANTHER" id="PTHR47894">
    <property type="entry name" value="HTH-TYPE TRANSCRIPTIONAL REGULATOR GADX"/>
    <property type="match status" value="1"/>
</dbReference>
<keyword evidence="6" id="KW-1185">Reference proteome</keyword>
<dbReference type="PANTHER" id="PTHR47894:SF1">
    <property type="entry name" value="HTH-TYPE TRANSCRIPTIONAL REGULATOR VQSM"/>
    <property type="match status" value="1"/>
</dbReference>